<dbReference type="AlphaFoldDB" id="A0ABD5QDU3"/>
<gene>
    <name evidence="6" type="ORF">ACFPFO_08300</name>
</gene>
<dbReference type="SMART" id="SM00382">
    <property type="entry name" value="AAA"/>
    <property type="match status" value="1"/>
</dbReference>
<dbReference type="GO" id="GO:0055085">
    <property type="term" value="P:transmembrane transport"/>
    <property type="evidence" value="ECO:0007669"/>
    <property type="project" value="UniProtKB-ARBA"/>
</dbReference>
<evidence type="ECO:0000256" key="4">
    <source>
        <dbReference type="ARBA" id="ARBA00022840"/>
    </source>
</evidence>
<dbReference type="Pfam" id="PF08352">
    <property type="entry name" value="oligo_HPY"/>
    <property type="match status" value="1"/>
</dbReference>
<dbReference type="InterPro" id="IPR050319">
    <property type="entry name" value="ABC_transp_ATP-bind"/>
</dbReference>
<evidence type="ECO:0000313" key="6">
    <source>
        <dbReference type="EMBL" id="MFC4987765.1"/>
    </source>
</evidence>
<accession>A0ABD5QDU3</accession>
<comment type="similarity">
    <text evidence="1">Belongs to the ABC transporter superfamily.</text>
</comment>
<protein>
    <submittedName>
        <fullName evidence="6">ABC transporter ATP-binding protein</fullName>
    </submittedName>
</protein>
<dbReference type="PROSITE" id="PS50893">
    <property type="entry name" value="ABC_TRANSPORTER_2"/>
    <property type="match status" value="1"/>
</dbReference>
<keyword evidence="2" id="KW-0813">Transport</keyword>
<dbReference type="NCBIfam" id="TIGR01727">
    <property type="entry name" value="oligo_HPY"/>
    <property type="match status" value="1"/>
</dbReference>
<evidence type="ECO:0000256" key="2">
    <source>
        <dbReference type="ARBA" id="ARBA00022448"/>
    </source>
</evidence>
<evidence type="ECO:0000256" key="3">
    <source>
        <dbReference type="ARBA" id="ARBA00022741"/>
    </source>
</evidence>
<dbReference type="PANTHER" id="PTHR43776">
    <property type="entry name" value="TRANSPORT ATP-BINDING PROTEIN"/>
    <property type="match status" value="1"/>
</dbReference>
<keyword evidence="7" id="KW-1185">Reference proteome</keyword>
<dbReference type="SUPFAM" id="SSF52540">
    <property type="entry name" value="P-loop containing nucleoside triphosphate hydrolases"/>
    <property type="match status" value="1"/>
</dbReference>
<dbReference type="PROSITE" id="PS00211">
    <property type="entry name" value="ABC_TRANSPORTER_1"/>
    <property type="match status" value="1"/>
</dbReference>
<dbReference type="FunFam" id="3.40.50.300:FF:000016">
    <property type="entry name" value="Oligopeptide ABC transporter ATP-binding component"/>
    <property type="match status" value="1"/>
</dbReference>
<keyword evidence="3" id="KW-0547">Nucleotide-binding</keyword>
<sequence length="445" mass="49822">MSQEPVETTFTEPGADEDVMVEVRDLRTYYGGDSMFGGPPVKAVDGVSFDIKRGETLGLVGESGCGKTTLGRTLVQLESATGGEVLFDGTDVTELSGKQLKQWRRNSQIVFQDPDSSLNDRMTVGEIVREPLDVHDVGTPRERRQQVRELLDTVGLQREHYYRYPHQFSGGQRQRIGIARTLTLEPDFIVLDEPVSALDVSVQAEVINLLEDLQEEFGLTYLFIAHDLSVVRHICDRVAVMYLGNIMELGPTEELFADPANPYTHSLLSAIPEPDPTSDSDRITLYGTPPNPRHPPSGCPFSTRCPVRIRPDEFAHLDDELWTAINTLREVLRERERADRTTTDRIRELLGRESRFGTIDGIYEEVFGDVTVPPEVEEPLDEAADHVRAGDEASALEVLFEAFGAVCEAEAPDYYTVGDTDRESFCHRHGDEYRSPAEVLDERHG</sequence>
<dbReference type="EMBL" id="JBHSJG010000029">
    <property type="protein sequence ID" value="MFC4987765.1"/>
    <property type="molecule type" value="Genomic_DNA"/>
</dbReference>
<dbReference type="CDD" id="cd03257">
    <property type="entry name" value="ABC_NikE_OppD_transporters"/>
    <property type="match status" value="1"/>
</dbReference>
<reference evidence="6 7" key="1">
    <citation type="journal article" date="2019" name="Int. J. Syst. Evol. Microbiol.">
        <title>The Global Catalogue of Microorganisms (GCM) 10K type strain sequencing project: providing services to taxonomists for standard genome sequencing and annotation.</title>
        <authorList>
            <consortium name="The Broad Institute Genomics Platform"/>
            <consortium name="The Broad Institute Genome Sequencing Center for Infectious Disease"/>
            <person name="Wu L."/>
            <person name="Ma J."/>
        </authorList>
    </citation>
    <scope>NUCLEOTIDE SEQUENCE [LARGE SCALE GENOMIC DNA]</scope>
    <source>
        <strain evidence="6 7">CGMCC 1.15824</strain>
    </source>
</reference>
<dbReference type="InterPro" id="IPR003439">
    <property type="entry name" value="ABC_transporter-like_ATP-bd"/>
</dbReference>
<dbReference type="PANTHER" id="PTHR43776:SF7">
    <property type="entry name" value="D,D-DIPEPTIDE TRANSPORT ATP-BINDING PROTEIN DDPF-RELATED"/>
    <property type="match status" value="1"/>
</dbReference>
<dbReference type="Proteomes" id="UP001595925">
    <property type="component" value="Unassembled WGS sequence"/>
</dbReference>
<evidence type="ECO:0000256" key="1">
    <source>
        <dbReference type="ARBA" id="ARBA00005417"/>
    </source>
</evidence>
<name>A0ABD5QDU3_9EURY</name>
<evidence type="ECO:0000259" key="5">
    <source>
        <dbReference type="PROSITE" id="PS50893"/>
    </source>
</evidence>
<dbReference type="Gene3D" id="3.40.50.300">
    <property type="entry name" value="P-loop containing nucleotide triphosphate hydrolases"/>
    <property type="match status" value="1"/>
</dbReference>
<dbReference type="InterPro" id="IPR003593">
    <property type="entry name" value="AAA+_ATPase"/>
</dbReference>
<proteinExistence type="inferred from homology"/>
<dbReference type="InterPro" id="IPR013563">
    <property type="entry name" value="Oligopep_ABC_C"/>
</dbReference>
<dbReference type="InterPro" id="IPR017871">
    <property type="entry name" value="ABC_transporter-like_CS"/>
</dbReference>
<dbReference type="Pfam" id="PF00005">
    <property type="entry name" value="ABC_tran"/>
    <property type="match status" value="1"/>
</dbReference>
<dbReference type="InterPro" id="IPR027417">
    <property type="entry name" value="P-loop_NTPase"/>
</dbReference>
<evidence type="ECO:0000313" key="7">
    <source>
        <dbReference type="Proteomes" id="UP001595925"/>
    </source>
</evidence>
<keyword evidence="4 6" id="KW-0067">ATP-binding</keyword>
<feature type="domain" description="ABC transporter" evidence="5">
    <location>
        <begin position="21"/>
        <end position="268"/>
    </location>
</feature>
<organism evidence="6 7">
    <name type="scientific">Saliphagus infecundisoli</name>
    <dbReference type="NCBI Taxonomy" id="1849069"/>
    <lineage>
        <taxon>Archaea</taxon>
        <taxon>Methanobacteriati</taxon>
        <taxon>Methanobacteriota</taxon>
        <taxon>Stenosarchaea group</taxon>
        <taxon>Halobacteria</taxon>
        <taxon>Halobacteriales</taxon>
        <taxon>Natrialbaceae</taxon>
        <taxon>Saliphagus</taxon>
    </lineage>
</organism>
<dbReference type="RefSeq" id="WP_224827814.1">
    <property type="nucleotide sequence ID" value="NZ_JAIVEF010000002.1"/>
</dbReference>
<comment type="caution">
    <text evidence="6">The sequence shown here is derived from an EMBL/GenBank/DDBJ whole genome shotgun (WGS) entry which is preliminary data.</text>
</comment>
<dbReference type="GO" id="GO:0005524">
    <property type="term" value="F:ATP binding"/>
    <property type="evidence" value="ECO:0007669"/>
    <property type="project" value="UniProtKB-KW"/>
</dbReference>